<evidence type="ECO:0000256" key="3">
    <source>
        <dbReference type="ARBA" id="ARBA00022723"/>
    </source>
</evidence>
<comment type="subcellular location">
    <subcellularLocation>
        <location evidence="10">Cell membrane</location>
    </subcellularLocation>
</comment>
<keyword evidence="14" id="KW-1185">Reference proteome</keyword>
<name>A0A133PTW7_9BACT</name>
<dbReference type="Pfam" id="PF00037">
    <property type="entry name" value="Fer4"/>
    <property type="match status" value="1"/>
</dbReference>
<comment type="similarity">
    <text evidence="10">Belongs to the 4Fe4S bacterial-type ferredoxin family. RnfB subfamily.</text>
</comment>
<dbReference type="Gene3D" id="3.30.70.20">
    <property type="match status" value="2"/>
</dbReference>
<feature type="binding site" evidence="10">
    <location>
        <position position="182"/>
    </location>
    <ligand>
        <name>[4Fe-4S] cluster</name>
        <dbReference type="ChEBI" id="CHEBI:49883"/>
        <label>3</label>
    </ligand>
</feature>
<dbReference type="GO" id="GO:0046872">
    <property type="term" value="F:metal ion binding"/>
    <property type="evidence" value="ECO:0007669"/>
    <property type="project" value="UniProtKB-KW"/>
</dbReference>
<dbReference type="STRING" id="28128.HMPREF3226_02743"/>
<keyword evidence="10" id="KW-1003">Cell membrane</keyword>
<feature type="binding site" evidence="10">
    <location>
        <position position="49"/>
    </location>
    <ligand>
        <name>[4Fe-4S] cluster</name>
        <dbReference type="ChEBI" id="CHEBI:49883"/>
        <label>1</label>
    </ligand>
</feature>
<dbReference type="PROSITE" id="PS00198">
    <property type="entry name" value="4FE4S_FER_1"/>
    <property type="match status" value="2"/>
</dbReference>
<feature type="domain" description="4Fe-4S ferredoxin-type" evidence="11">
    <location>
        <begin position="213"/>
        <end position="243"/>
    </location>
</feature>
<comment type="cofactor">
    <cofactor evidence="10">
        <name>[4Fe-4S] cluster</name>
        <dbReference type="ChEBI" id="CHEBI:49883"/>
    </cofactor>
    <text evidence="10">Binds 3 [4Fe-4S] clusters.</text>
</comment>
<evidence type="ECO:0000256" key="5">
    <source>
        <dbReference type="ARBA" id="ARBA00022967"/>
    </source>
</evidence>
<feature type="domain" description="4Fe-4S" evidence="12">
    <location>
        <begin position="32"/>
        <end position="95"/>
    </location>
</feature>
<dbReference type="HAMAP" id="MF_00463">
    <property type="entry name" value="RsxB_RnfB"/>
    <property type="match status" value="1"/>
</dbReference>
<dbReference type="EC" id="7.-.-.-" evidence="10"/>
<dbReference type="eggNOG" id="COG2878">
    <property type="taxonomic scope" value="Bacteria"/>
</dbReference>
<feature type="domain" description="4Fe-4S ferredoxin-type" evidence="11">
    <location>
        <begin position="145"/>
        <end position="165"/>
    </location>
</feature>
<dbReference type="InterPro" id="IPR010207">
    <property type="entry name" value="Elect_transpt_cplx_RnfB/RsxB"/>
</dbReference>
<feature type="binding site" evidence="10">
    <location>
        <position position="179"/>
    </location>
    <ligand>
        <name>[4Fe-4S] cluster</name>
        <dbReference type="ChEBI" id="CHEBI:49883"/>
        <label>3</label>
    </ligand>
</feature>
<keyword evidence="6 10" id="KW-0249">Electron transport</keyword>
<dbReference type="GO" id="GO:0009055">
    <property type="term" value="F:electron transfer activity"/>
    <property type="evidence" value="ECO:0007669"/>
    <property type="project" value="InterPro"/>
</dbReference>
<dbReference type="Pfam" id="PF12838">
    <property type="entry name" value="Fer4_7"/>
    <property type="match status" value="1"/>
</dbReference>
<feature type="binding site" evidence="10">
    <location>
        <position position="186"/>
    </location>
    <ligand>
        <name>[4Fe-4S] cluster</name>
        <dbReference type="ChEBI" id="CHEBI:49883"/>
        <label>2</label>
    </ligand>
</feature>
<proteinExistence type="inferred from homology"/>
<keyword evidence="9 10" id="KW-0472">Membrane</keyword>
<dbReference type="eggNOG" id="COG1148">
    <property type="taxonomic scope" value="Bacteria"/>
</dbReference>
<dbReference type="Gene3D" id="1.10.15.40">
    <property type="entry name" value="Electron transport complex subunit B, putative Fe-S cluster"/>
    <property type="match status" value="1"/>
</dbReference>
<evidence type="ECO:0000259" key="11">
    <source>
        <dbReference type="PROSITE" id="PS51379"/>
    </source>
</evidence>
<keyword evidence="1 10" id="KW-0813">Transport</keyword>
<organism evidence="13 14">
    <name type="scientific">Prevotella corporis</name>
    <dbReference type="NCBI Taxonomy" id="28128"/>
    <lineage>
        <taxon>Bacteria</taxon>
        <taxon>Pseudomonadati</taxon>
        <taxon>Bacteroidota</taxon>
        <taxon>Bacteroidia</taxon>
        <taxon>Bacteroidales</taxon>
        <taxon>Prevotellaceae</taxon>
        <taxon>Prevotella</taxon>
    </lineage>
</organism>
<evidence type="ECO:0000256" key="4">
    <source>
        <dbReference type="ARBA" id="ARBA00022737"/>
    </source>
</evidence>
<feature type="binding site" evidence="10">
    <location>
        <position position="151"/>
    </location>
    <ligand>
        <name>[4Fe-4S] cluster</name>
        <dbReference type="ChEBI" id="CHEBI:49883"/>
        <label>2</label>
    </ligand>
</feature>
<keyword evidence="4 10" id="KW-0677">Repeat</keyword>
<feature type="binding site" evidence="10">
    <location>
        <position position="176"/>
    </location>
    <ligand>
        <name>[4Fe-4S] cluster</name>
        <dbReference type="ChEBI" id="CHEBI:49883"/>
        <label>3</label>
    </ligand>
</feature>
<feature type="domain" description="4Fe-4S ferredoxin-type" evidence="11">
    <location>
        <begin position="167"/>
        <end position="196"/>
    </location>
</feature>
<evidence type="ECO:0000256" key="1">
    <source>
        <dbReference type="ARBA" id="ARBA00022448"/>
    </source>
</evidence>
<feature type="binding site" evidence="10">
    <location>
        <position position="57"/>
    </location>
    <ligand>
        <name>[4Fe-4S] cluster</name>
        <dbReference type="ChEBI" id="CHEBI:49883"/>
        <label>1</label>
    </ligand>
</feature>
<dbReference type="Proteomes" id="UP000070533">
    <property type="component" value="Unassembled WGS sequence"/>
</dbReference>
<evidence type="ECO:0000256" key="8">
    <source>
        <dbReference type="ARBA" id="ARBA00023014"/>
    </source>
</evidence>
<feature type="domain" description="4Fe-4S ferredoxin-type" evidence="11">
    <location>
        <begin position="244"/>
        <end position="273"/>
    </location>
</feature>
<dbReference type="NCBIfam" id="NF005504">
    <property type="entry name" value="PRK07118.1-3"/>
    <property type="match status" value="1"/>
</dbReference>
<keyword evidence="5 10" id="KW-1278">Translocase</keyword>
<feature type="binding site" evidence="10">
    <location>
        <position position="78"/>
    </location>
    <ligand>
        <name>[4Fe-4S] cluster</name>
        <dbReference type="ChEBI" id="CHEBI:49883"/>
        <label>1</label>
    </ligand>
</feature>
<dbReference type="SUPFAM" id="SSF54862">
    <property type="entry name" value="4Fe-4S ferredoxins"/>
    <property type="match status" value="2"/>
</dbReference>
<keyword evidence="8 10" id="KW-0411">Iron-sulfur</keyword>
<evidence type="ECO:0000256" key="9">
    <source>
        <dbReference type="ARBA" id="ARBA00023136"/>
    </source>
</evidence>
<sequence>MNFILIAVIVLGAIALVSAVVLYITSKRFAVYEDPRLETITEALPGANCGGCGFPGCGGMADALVKGADAGSIEGLFCPVGGQKVMENVADLLGMTVEKTDPMVAVVRCNGTCENRPRIAEYNGLRTCAAIHATGAGETACGFGCLGCGDCVSACQFEAIHMNPETGLPEVDDEKCTACGACVKACPRSIIELRKKGPKNRRIYVQCVNKDKGPAAMKACKVSCIACGKCFKACKFDAITIENNLSYIDYNKCKMCRKCVNECPTHAITALNFPVKKIVKVEEKTAIDEQPVAENKQEEVKQ</sequence>
<dbReference type="CDD" id="cd10549">
    <property type="entry name" value="MtMvhB_like"/>
    <property type="match status" value="1"/>
</dbReference>
<keyword evidence="2 10" id="KW-0004">4Fe-4S</keyword>
<comment type="subunit">
    <text evidence="10">The complex is composed of six subunits: RnfA, RnfB, RnfC, RnfD, RnfE and RnfG.</text>
</comment>
<evidence type="ECO:0000256" key="7">
    <source>
        <dbReference type="ARBA" id="ARBA00023004"/>
    </source>
</evidence>
<feature type="binding site" evidence="10">
    <location>
        <position position="155"/>
    </location>
    <ligand>
        <name>[4Fe-4S] cluster</name>
        <dbReference type="ChEBI" id="CHEBI:49883"/>
        <label>3</label>
    </ligand>
</feature>
<dbReference type="InterPro" id="IPR017900">
    <property type="entry name" value="4Fe4S_Fe_S_CS"/>
</dbReference>
<dbReference type="AlphaFoldDB" id="A0A133PTW7"/>
<dbReference type="GO" id="GO:0022900">
    <property type="term" value="P:electron transport chain"/>
    <property type="evidence" value="ECO:0007669"/>
    <property type="project" value="UniProtKB-UniRule"/>
</dbReference>
<dbReference type="InterPro" id="IPR050395">
    <property type="entry name" value="4Fe4S_Ferredoxin_RnfB"/>
</dbReference>
<feature type="region of interest" description="Hydrophobic" evidence="10">
    <location>
        <begin position="1"/>
        <end position="26"/>
    </location>
</feature>
<feature type="binding site" evidence="10">
    <location>
        <position position="148"/>
    </location>
    <ligand>
        <name>[4Fe-4S] cluster</name>
        <dbReference type="ChEBI" id="CHEBI:49883"/>
        <label>2</label>
    </ligand>
</feature>
<keyword evidence="7 10" id="KW-0408">Iron</keyword>
<dbReference type="PANTHER" id="PTHR43560:SF1">
    <property type="entry name" value="ION-TRANSLOCATING OXIDOREDUCTASE COMPLEX SUBUNIT B"/>
    <property type="match status" value="1"/>
</dbReference>
<dbReference type="OrthoDB" id="9789936at2"/>
<protein>
    <recommendedName>
        <fullName evidence="10">Ion-translocating oxidoreductase complex subunit B</fullName>
        <ecNumber evidence="10">7.-.-.-</ecNumber>
    </recommendedName>
    <alternativeName>
        <fullName evidence="10">Rnf electron transport complex subunit B</fullName>
    </alternativeName>
</protein>
<evidence type="ECO:0000313" key="14">
    <source>
        <dbReference type="Proteomes" id="UP000070533"/>
    </source>
</evidence>
<dbReference type="GO" id="GO:0051539">
    <property type="term" value="F:4 iron, 4 sulfur cluster binding"/>
    <property type="evidence" value="ECO:0007669"/>
    <property type="project" value="UniProtKB-UniRule"/>
</dbReference>
<dbReference type="Pfam" id="PF04060">
    <property type="entry name" value="FeS"/>
    <property type="match status" value="1"/>
</dbReference>
<dbReference type="PATRIC" id="fig|28128.5.peg.2822"/>
<comment type="function">
    <text evidence="10">Part of a membrane-bound complex that couples electron transfer with translocation of ions across the membrane.</text>
</comment>
<dbReference type="GO" id="GO:0005886">
    <property type="term" value="C:plasma membrane"/>
    <property type="evidence" value="ECO:0007669"/>
    <property type="project" value="UniProtKB-SubCell"/>
</dbReference>
<accession>A0A133PTW7</accession>
<comment type="caution">
    <text evidence="13">The sequence shown here is derived from an EMBL/GenBank/DDBJ whole genome shotgun (WGS) entry which is preliminary data.</text>
</comment>
<evidence type="ECO:0000256" key="2">
    <source>
        <dbReference type="ARBA" id="ARBA00022485"/>
    </source>
</evidence>
<dbReference type="EMBL" id="LRQG01000256">
    <property type="protein sequence ID" value="KXA32502.1"/>
    <property type="molecule type" value="Genomic_DNA"/>
</dbReference>
<reference evidence="14" key="1">
    <citation type="submission" date="2016-01" db="EMBL/GenBank/DDBJ databases">
        <authorList>
            <person name="Mitreva M."/>
            <person name="Pepin K.H."/>
            <person name="Mihindukulasuriya K.A."/>
            <person name="Fulton R."/>
            <person name="Fronick C."/>
            <person name="O'Laughlin M."/>
            <person name="Miner T."/>
            <person name="Herter B."/>
            <person name="Rosa B.A."/>
            <person name="Cordes M."/>
            <person name="Tomlinson C."/>
            <person name="Wollam A."/>
            <person name="Palsikar V.B."/>
            <person name="Mardis E.R."/>
            <person name="Wilson R.K."/>
        </authorList>
    </citation>
    <scope>NUCLEOTIDE SEQUENCE [LARGE SCALE GENOMIC DNA]</scope>
    <source>
        <strain evidence="14">MJR7716</strain>
    </source>
</reference>
<evidence type="ECO:0000256" key="10">
    <source>
        <dbReference type="HAMAP-Rule" id="MF_00463"/>
    </source>
</evidence>
<dbReference type="PANTHER" id="PTHR43560">
    <property type="entry name" value="ION-TRANSLOCATING OXIDOREDUCTASE COMPLEX SUBUNIT B"/>
    <property type="match status" value="1"/>
</dbReference>
<dbReference type="InterPro" id="IPR007202">
    <property type="entry name" value="4Fe-4S_dom"/>
</dbReference>
<dbReference type="PROSITE" id="PS51379">
    <property type="entry name" value="4FE4S_FER_2"/>
    <property type="match status" value="4"/>
</dbReference>
<dbReference type="RefSeq" id="WP_060941405.1">
    <property type="nucleotide sequence ID" value="NZ_KQ957341.1"/>
</dbReference>
<gene>
    <name evidence="10" type="primary">rnfB</name>
    <name evidence="13" type="ORF">HMPREF3226_02743</name>
</gene>
<dbReference type="InterPro" id="IPR017896">
    <property type="entry name" value="4Fe4S_Fe-S-bd"/>
</dbReference>
<keyword evidence="3 10" id="KW-0479">Metal-binding</keyword>
<evidence type="ECO:0000259" key="12">
    <source>
        <dbReference type="PROSITE" id="PS51656"/>
    </source>
</evidence>
<evidence type="ECO:0000256" key="6">
    <source>
        <dbReference type="ARBA" id="ARBA00022982"/>
    </source>
</evidence>
<feature type="binding site" evidence="10">
    <location>
        <position position="141"/>
    </location>
    <ligand>
        <name>[4Fe-4S] cluster</name>
        <dbReference type="ChEBI" id="CHEBI:49883"/>
        <label>2</label>
    </ligand>
</feature>
<feature type="binding site" evidence="10">
    <location>
        <position position="52"/>
    </location>
    <ligand>
        <name>[4Fe-4S] cluster</name>
        <dbReference type="ChEBI" id="CHEBI:49883"/>
        <label>1</label>
    </ligand>
</feature>
<dbReference type="PROSITE" id="PS51656">
    <property type="entry name" value="4FE4S"/>
    <property type="match status" value="1"/>
</dbReference>
<feature type="binding site" evidence="10">
    <location>
        <position position="145"/>
    </location>
    <ligand>
        <name>[4Fe-4S] cluster</name>
        <dbReference type="ChEBI" id="CHEBI:49883"/>
        <label>2</label>
    </ligand>
</feature>
<dbReference type="Pfam" id="PF12800">
    <property type="entry name" value="Fer4_4"/>
    <property type="match status" value="1"/>
</dbReference>
<evidence type="ECO:0000313" key="13">
    <source>
        <dbReference type="EMBL" id="KXA32502.1"/>
    </source>
</evidence>